<proteinExistence type="predicted"/>
<evidence type="ECO:0000313" key="4">
    <source>
        <dbReference type="EMBL" id="MBN2067077.1"/>
    </source>
</evidence>
<dbReference type="InterPro" id="IPR025286">
    <property type="entry name" value="MOFRL_assoc_dom"/>
</dbReference>
<dbReference type="Proteomes" id="UP000809243">
    <property type="component" value="Unassembled WGS sequence"/>
</dbReference>
<evidence type="ECO:0000259" key="2">
    <source>
        <dbReference type="Pfam" id="PF05161"/>
    </source>
</evidence>
<feature type="region of interest" description="Disordered" evidence="1">
    <location>
        <begin position="1"/>
        <end position="24"/>
    </location>
</feature>
<dbReference type="Gene3D" id="3.40.50.10180">
    <property type="entry name" value="Glycerate kinase, MOFRL-like N-terminal domain"/>
    <property type="match status" value="1"/>
</dbReference>
<dbReference type="PANTHER" id="PTHR12227">
    <property type="entry name" value="GLYCERATE KINASE"/>
    <property type="match status" value="1"/>
</dbReference>
<feature type="compositionally biased region" description="Basic and acidic residues" evidence="1">
    <location>
        <begin position="12"/>
        <end position="24"/>
    </location>
</feature>
<dbReference type="Gene3D" id="3.40.1480.10">
    <property type="entry name" value="MOFRL domain"/>
    <property type="match status" value="1"/>
</dbReference>
<reference evidence="4" key="1">
    <citation type="submission" date="2021-01" db="EMBL/GenBank/DDBJ databases">
        <title>Active Sulfur Cycling in an Early Earth Analoge.</title>
        <authorList>
            <person name="Hahn C.R."/>
            <person name="Youssef N.H."/>
            <person name="Elshahed M."/>
        </authorList>
    </citation>
    <scope>NUCLEOTIDE SEQUENCE</scope>
    <source>
        <strain evidence="4">Zod_Metabat.1151</strain>
    </source>
</reference>
<dbReference type="EMBL" id="JAFGDB010000022">
    <property type="protein sequence ID" value="MBN2067077.1"/>
    <property type="molecule type" value="Genomic_DNA"/>
</dbReference>
<dbReference type="InterPro" id="IPR039760">
    <property type="entry name" value="MOFRL_protein"/>
</dbReference>
<dbReference type="InterPro" id="IPR038614">
    <property type="entry name" value="GK_N_sf"/>
</dbReference>
<dbReference type="Pfam" id="PF05161">
    <property type="entry name" value="MOFRL"/>
    <property type="match status" value="1"/>
</dbReference>
<dbReference type="GO" id="GO:0008887">
    <property type="term" value="F:glycerate kinase activity"/>
    <property type="evidence" value="ECO:0007669"/>
    <property type="project" value="InterPro"/>
</dbReference>
<comment type="caution">
    <text evidence="4">The sequence shown here is derived from an EMBL/GenBank/DDBJ whole genome shotgun (WGS) entry which is preliminary data.</text>
</comment>
<accession>A0A938YS68</accession>
<dbReference type="FunFam" id="3.40.1480.10:FF:000002">
    <property type="entry name" value="Glycerate kinase"/>
    <property type="match status" value="1"/>
</dbReference>
<gene>
    <name evidence="4" type="ORF">JW744_01260</name>
</gene>
<dbReference type="InterPro" id="IPR007835">
    <property type="entry name" value="MOFRL"/>
</dbReference>
<protein>
    <submittedName>
        <fullName evidence="4">DUF4147 domain-containing protein</fullName>
    </submittedName>
</protein>
<dbReference type="PANTHER" id="PTHR12227:SF0">
    <property type="entry name" value="GLYCERATE KINASE"/>
    <property type="match status" value="1"/>
</dbReference>
<dbReference type="AlphaFoldDB" id="A0A938YS68"/>
<evidence type="ECO:0000259" key="3">
    <source>
        <dbReference type="Pfam" id="PF13660"/>
    </source>
</evidence>
<organism evidence="4 5">
    <name type="scientific">Candidatus Iainarchaeum sp</name>
    <dbReference type="NCBI Taxonomy" id="3101447"/>
    <lineage>
        <taxon>Archaea</taxon>
        <taxon>Candidatus Iainarchaeota</taxon>
        <taxon>Candidatus Iainarchaeia</taxon>
        <taxon>Candidatus Iainarchaeales</taxon>
        <taxon>Candidatus Iainarchaeaceae</taxon>
        <taxon>Candidatus Iainarchaeum</taxon>
    </lineage>
</organism>
<feature type="domain" description="MOFRL" evidence="2">
    <location>
        <begin position="349"/>
        <end position="453"/>
    </location>
</feature>
<dbReference type="Pfam" id="PF13660">
    <property type="entry name" value="DUF4147"/>
    <property type="match status" value="1"/>
</dbReference>
<evidence type="ECO:0000256" key="1">
    <source>
        <dbReference type="SAM" id="MobiDB-lite"/>
    </source>
</evidence>
<dbReference type="GO" id="GO:0005737">
    <property type="term" value="C:cytoplasm"/>
    <property type="evidence" value="ECO:0007669"/>
    <property type="project" value="TreeGrafter"/>
</dbReference>
<evidence type="ECO:0000313" key="5">
    <source>
        <dbReference type="Proteomes" id="UP000809243"/>
    </source>
</evidence>
<dbReference type="SUPFAM" id="SSF82544">
    <property type="entry name" value="GckA/TtuD-like"/>
    <property type="match status" value="1"/>
</dbReference>
<name>A0A938YS68_9ARCH</name>
<dbReference type="InterPro" id="IPR037035">
    <property type="entry name" value="GK-like_C_sf"/>
</dbReference>
<sequence>MDFKKNTPSLAGHKEEDGSSKEKKEITMIVKNNQALVKNSSFPRQAAKALQIVGAGIQAVEVKGAVQSAKLPKLAGFENVYVVGFGKASAAMAEALEKRLGKRIAGGAVVSVRKAKTMRIRSFVGTHPYPSQKNVAAAKKILAIAERAGSNDLVIALVSGGGSSLLALPGKGLNISELRKTNELLIKSKARVDEINIVRKHLSMVKGGLLAKAAYPARVHALIISDAVGDDLETIASAATFGDRSTFKQAAMVLKKYKLWKRVPMNVRKRLTLGARGKLPETPKPGSKIFRKVKNEILLNNMVALKAMKENAKKLGLNSVIYSNTVQGEARNVGKKLVKAAGKRKRPIALLAGGETTVKVVGNGKGGRNQEMVLASLKELEKLEKAIFVSVGTDGIDGKSRAAGAIADSHTLKNSIKKSLNFGDFLRRNDSNSFFKKGKGEILTGPTGTNVMDLQLVLAWD</sequence>
<feature type="domain" description="MOFRL-associated" evidence="3">
    <location>
        <begin position="49"/>
        <end position="271"/>
    </location>
</feature>